<evidence type="ECO:0000313" key="3">
    <source>
        <dbReference type="RefSeq" id="XP_030381349.1"/>
    </source>
</evidence>
<protein>
    <submittedName>
        <fullName evidence="2 3">Uncharacterized protein LOC115629140 isoform X1</fullName>
    </submittedName>
</protein>
<gene>
    <name evidence="2 3" type="primary">LOC115629140</name>
</gene>
<dbReference type="GeneID" id="115629140"/>
<dbReference type="Proteomes" id="UP000504634">
    <property type="component" value="Unplaced"/>
</dbReference>
<name>A0A6J2TZ35_DROLE</name>
<dbReference type="RefSeq" id="XP_030381349.1">
    <property type="nucleotide sequence ID" value="XM_030525489.1"/>
</dbReference>
<proteinExistence type="predicted"/>
<evidence type="ECO:0000313" key="1">
    <source>
        <dbReference type="Proteomes" id="UP000504634"/>
    </source>
</evidence>
<reference evidence="2 3" key="1">
    <citation type="submission" date="2025-04" db="UniProtKB">
        <authorList>
            <consortium name="RefSeq"/>
        </authorList>
    </citation>
    <scope>IDENTIFICATION</scope>
    <source>
        <strain evidence="2 3">11010-0011.00</strain>
        <tissue evidence="2 3">Whole body</tissue>
    </source>
</reference>
<evidence type="ECO:0000313" key="2">
    <source>
        <dbReference type="RefSeq" id="XP_030381348.1"/>
    </source>
</evidence>
<dbReference type="PANTHER" id="PTHR47331">
    <property type="entry name" value="PHD-TYPE DOMAIN-CONTAINING PROTEIN"/>
    <property type="match status" value="1"/>
</dbReference>
<dbReference type="AlphaFoldDB" id="A0A6J2TZ35"/>
<organism evidence="1 3">
    <name type="scientific">Drosophila lebanonensis</name>
    <name type="common">Fruit fly</name>
    <name type="synonym">Scaptodrosophila lebanonensis</name>
    <dbReference type="NCBI Taxonomy" id="7225"/>
    <lineage>
        <taxon>Eukaryota</taxon>
        <taxon>Metazoa</taxon>
        <taxon>Ecdysozoa</taxon>
        <taxon>Arthropoda</taxon>
        <taxon>Hexapoda</taxon>
        <taxon>Insecta</taxon>
        <taxon>Pterygota</taxon>
        <taxon>Neoptera</taxon>
        <taxon>Endopterygota</taxon>
        <taxon>Diptera</taxon>
        <taxon>Brachycera</taxon>
        <taxon>Muscomorpha</taxon>
        <taxon>Ephydroidea</taxon>
        <taxon>Drosophilidae</taxon>
        <taxon>Scaptodrosophila</taxon>
    </lineage>
</organism>
<dbReference type="RefSeq" id="XP_030381348.1">
    <property type="nucleotide sequence ID" value="XM_030525488.1"/>
</dbReference>
<dbReference type="PANTHER" id="PTHR47331:SF5">
    <property type="entry name" value="RIBONUCLEASE H"/>
    <property type="match status" value="1"/>
</dbReference>
<dbReference type="OrthoDB" id="8042916at2759"/>
<keyword evidence="1" id="KW-1185">Reference proteome</keyword>
<sequence>MCRFQRPSCRFPSIPIQSNKKDKPPVVWFEINDCLDTTQSQYLIYKNSRIKTTPNTQVFQKHPMALNEFNSATDNLSQFETRITSSCASDASLVLLKAQLDEVRILWDKIAQESHRCKRALKQSESSALGIQAVQAKYEYCYLVYERCATMLTEQIEKASVPSTAPAPAFQSRVCSLPSVETKGLDKRRLVNSQLKILSNLSPLAQESVSALKELQSTIQGCLTTLEHCSISTENWDCLLVFLCSSKLPRLTLSLWEHSLQSKTDIPTWREMNTFLIHRYQTLEAIEFFQPSHEAKVGIKAQTCKLCSKETHPIRFCPRFLQKSVNERAAVIKQQKLCFNCFARGHQWKNCKSVHNCLTCKKRHNTLLHRGAPPSGSQLQA</sequence>
<accession>A0A6J2TZ35</accession>